<dbReference type="RefSeq" id="WP_204199190.1">
    <property type="nucleotide sequence ID" value="NZ_JAFEMC010000003.1"/>
</dbReference>
<comment type="caution">
    <text evidence="1">The sequence shown here is derived from an EMBL/GenBank/DDBJ whole genome shotgun (WGS) entry which is preliminary data.</text>
</comment>
<evidence type="ECO:0000313" key="1">
    <source>
        <dbReference type="EMBL" id="MBM6577092.1"/>
    </source>
</evidence>
<gene>
    <name evidence="1" type="ORF">ILT43_11985</name>
</gene>
<accession>A0ABS2D828</accession>
<reference evidence="1 2" key="1">
    <citation type="submission" date="2020-12" db="EMBL/GenBank/DDBJ databases">
        <title>Sphingomonas sp.</title>
        <authorList>
            <person name="Kim M.K."/>
        </authorList>
    </citation>
    <scope>NUCLEOTIDE SEQUENCE [LARGE SCALE GENOMIC DNA]</scope>
    <source>
        <strain evidence="1 2">BT552</strain>
    </source>
</reference>
<protein>
    <submittedName>
        <fullName evidence="1">Uncharacterized protein</fullName>
    </submittedName>
</protein>
<proteinExistence type="predicted"/>
<dbReference type="Proteomes" id="UP000763641">
    <property type="component" value="Unassembled WGS sequence"/>
</dbReference>
<evidence type="ECO:0000313" key="2">
    <source>
        <dbReference type="Proteomes" id="UP000763641"/>
    </source>
</evidence>
<keyword evidence="2" id="KW-1185">Reference proteome</keyword>
<dbReference type="EMBL" id="JAFEMC010000003">
    <property type="protein sequence ID" value="MBM6577092.1"/>
    <property type="molecule type" value="Genomic_DNA"/>
</dbReference>
<sequence>MTTKLAITPWDEHGITKKYVRASPYVASVEADHRFRSILDYIDNAVRQLRLHSGPRGIHFGEWSGTQNVKSNLKANHAMLLDYDIRQFEELRAACDRLNVGRFYMTTENKARKQNTISLVIPFSAPVDAATYERVTSCIVKELDVYGLVVGVLSSTFVTNIHATTLTVHERGPLFDAEAFKVRTAHLYRRQDASKYYQQTRPVSLKPVIEREKPLRTSHDGLFEGL</sequence>
<name>A0ABS2D828_9SPHN</name>
<organism evidence="1 2">
    <name type="scientific">Sphingomonas longa</name>
    <dbReference type="NCBI Taxonomy" id="2778730"/>
    <lineage>
        <taxon>Bacteria</taxon>
        <taxon>Pseudomonadati</taxon>
        <taxon>Pseudomonadota</taxon>
        <taxon>Alphaproteobacteria</taxon>
        <taxon>Sphingomonadales</taxon>
        <taxon>Sphingomonadaceae</taxon>
        <taxon>Sphingomonas</taxon>
    </lineage>
</organism>